<evidence type="ECO:0000256" key="6">
    <source>
        <dbReference type="ARBA" id="ARBA00022449"/>
    </source>
</evidence>
<feature type="transmembrane region" description="Helical" evidence="13">
    <location>
        <begin position="21"/>
        <end position="42"/>
    </location>
</feature>
<keyword evidence="10" id="KW-0406">Ion transport</keyword>
<feature type="transmembrane region" description="Helical" evidence="13">
    <location>
        <begin position="143"/>
        <end position="166"/>
    </location>
</feature>
<feature type="transmembrane region" description="Helical" evidence="13">
    <location>
        <begin position="370"/>
        <end position="392"/>
    </location>
</feature>
<dbReference type="NCBIfam" id="TIGR00797">
    <property type="entry name" value="matE"/>
    <property type="match status" value="1"/>
</dbReference>
<dbReference type="InterPro" id="IPR050222">
    <property type="entry name" value="MATE_MdtK"/>
</dbReference>
<dbReference type="EMBL" id="AYSO01000011">
    <property type="protein sequence ID" value="KIE48224.1"/>
    <property type="molecule type" value="Genomic_DNA"/>
</dbReference>
<dbReference type="PANTHER" id="PTHR43298">
    <property type="entry name" value="MULTIDRUG RESISTANCE PROTEIN NORM-RELATED"/>
    <property type="match status" value="1"/>
</dbReference>
<dbReference type="PANTHER" id="PTHR43298:SF2">
    <property type="entry name" value="FMN_FAD EXPORTER YEEO-RELATED"/>
    <property type="match status" value="1"/>
</dbReference>
<name>A0A0C1U685_9CLOT</name>
<keyword evidence="7" id="KW-1003">Cell membrane</keyword>
<dbReference type="STRING" id="29341.RSJ17_09765"/>
<dbReference type="InterPro" id="IPR002528">
    <property type="entry name" value="MATE_fam"/>
</dbReference>
<evidence type="ECO:0000256" key="7">
    <source>
        <dbReference type="ARBA" id="ARBA00022475"/>
    </source>
</evidence>
<evidence type="ECO:0000256" key="8">
    <source>
        <dbReference type="ARBA" id="ARBA00022692"/>
    </source>
</evidence>
<comment type="similarity">
    <text evidence="3">Belongs to the multi antimicrobial extrusion (MATE) (TC 2.A.66.1) family.</text>
</comment>
<feature type="transmembrane region" description="Helical" evidence="13">
    <location>
        <begin position="426"/>
        <end position="448"/>
    </location>
</feature>
<evidence type="ECO:0000256" key="10">
    <source>
        <dbReference type="ARBA" id="ARBA00023065"/>
    </source>
</evidence>
<sequence>MSFLQVKEKFLSRFEDKISKEVIYIAWPVLLELLLGSLFSMLDMMMLGQLPKAESAASVASVGVTNQPLFLGLAVLQALNVGGTAMVARYIGQKKVEKVGSTVKHIILINMFIVLPIVIWAQINARSIMSFMGAEQQTIDIGINYFRVIMYGFIFQGFNSSLFAVLRGVGDTKVPMKINIKVNGFNVLGNAVLIYGLFFFPRMGVTGAGISTLLSHIIASIMLISYFLRGKTKIKINFKEKFAFDKNIILNFIRIGVPSSLEQLSLRLGMLLYVKIVASLGTIVYASHQICINILGLSFTTGQAFSIAASSLTGRTLGEGEPKKAEEYVLRCRQLGSILASLIALGFFFFGKQILSLYTTDNDIINSASIVLKIVAIIQPFQSSAFVLAGALRGAGDTVFPLISTAIGIMGVRVVFAYIFVNFFNLALPGAWIAMFLDQVFRWVLIYLRFKSGKWKTIKLR</sequence>
<dbReference type="GO" id="GO:0006811">
    <property type="term" value="P:monoatomic ion transport"/>
    <property type="evidence" value="ECO:0007669"/>
    <property type="project" value="UniProtKB-KW"/>
</dbReference>
<keyword evidence="5" id="KW-0813">Transport</keyword>
<evidence type="ECO:0000256" key="4">
    <source>
        <dbReference type="ARBA" id="ARBA00020268"/>
    </source>
</evidence>
<feature type="transmembrane region" description="Helical" evidence="13">
    <location>
        <begin position="399"/>
        <end position="420"/>
    </location>
</feature>
<evidence type="ECO:0000256" key="5">
    <source>
        <dbReference type="ARBA" id="ARBA00022448"/>
    </source>
</evidence>
<dbReference type="CDD" id="cd13137">
    <property type="entry name" value="MATE_NorM_like"/>
    <property type="match status" value="1"/>
</dbReference>
<dbReference type="GO" id="GO:0042910">
    <property type="term" value="F:xenobiotic transmembrane transporter activity"/>
    <property type="evidence" value="ECO:0007669"/>
    <property type="project" value="InterPro"/>
</dbReference>
<dbReference type="RefSeq" id="WP_052267870.1">
    <property type="nucleotide sequence ID" value="NZ_AYSO01000011.1"/>
</dbReference>
<evidence type="ECO:0000313" key="15">
    <source>
        <dbReference type="Proteomes" id="UP000031366"/>
    </source>
</evidence>
<dbReference type="OrthoDB" id="62420at2"/>
<evidence type="ECO:0000256" key="3">
    <source>
        <dbReference type="ARBA" id="ARBA00010199"/>
    </source>
</evidence>
<comment type="caution">
    <text evidence="14">The sequence shown here is derived from an EMBL/GenBank/DDBJ whole genome shotgun (WGS) entry which is preliminary data.</text>
</comment>
<evidence type="ECO:0000256" key="1">
    <source>
        <dbReference type="ARBA" id="ARBA00003408"/>
    </source>
</evidence>
<protein>
    <recommendedName>
        <fullName evidence="4">Probable multidrug resistance protein NorM</fullName>
    </recommendedName>
    <alternativeName>
        <fullName evidence="12">Multidrug-efflux transporter</fullName>
    </alternativeName>
</protein>
<feature type="transmembrane region" description="Helical" evidence="13">
    <location>
        <begin position="178"/>
        <end position="200"/>
    </location>
</feature>
<feature type="transmembrane region" description="Helical" evidence="13">
    <location>
        <begin position="103"/>
        <end position="123"/>
    </location>
</feature>
<feature type="transmembrane region" description="Helical" evidence="13">
    <location>
        <begin position="206"/>
        <end position="228"/>
    </location>
</feature>
<comment type="function">
    <text evidence="1">Multidrug efflux pump.</text>
</comment>
<organism evidence="14 15">
    <name type="scientific">Clostridium argentinense CDC 2741</name>
    <dbReference type="NCBI Taxonomy" id="1418104"/>
    <lineage>
        <taxon>Bacteria</taxon>
        <taxon>Bacillati</taxon>
        <taxon>Bacillota</taxon>
        <taxon>Clostridia</taxon>
        <taxon>Eubacteriales</taxon>
        <taxon>Clostridiaceae</taxon>
        <taxon>Clostridium</taxon>
    </lineage>
</organism>
<dbReference type="Proteomes" id="UP000031366">
    <property type="component" value="Unassembled WGS sequence"/>
</dbReference>
<evidence type="ECO:0000256" key="2">
    <source>
        <dbReference type="ARBA" id="ARBA00004651"/>
    </source>
</evidence>
<feature type="transmembrane region" description="Helical" evidence="13">
    <location>
        <begin position="69"/>
        <end position="91"/>
    </location>
</feature>
<comment type="subcellular location">
    <subcellularLocation>
        <location evidence="2">Cell membrane</location>
        <topology evidence="2">Multi-pass membrane protein</topology>
    </subcellularLocation>
</comment>
<evidence type="ECO:0000256" key="13">
    <source>
        <dbReference type="SAM" id="Phobius"/>
    </source>
</evidence>
<accession>A0A0C1U685</accession>
<dbReference type="AlphaFoldDB" id="A0A0C1U685"/>
<keyword evidence="11 13" id="KW-0472">Membrane</keyword>
<gene>
    <name evidence="14" type="ORF">U732_3984</name>
</gene>
<dbReference type="Pfam" id="PF01554">
    <property type="entry name" value="MatE"/>
    <property type="match status" value="2"/>
</dbReference>
<keyword evidence="9 13" id="KW-1133">Transmembrane helix</keyword>
<evidence type="ECO:0000313" key="14">
    <source>
        <dbReference type="EMBL" id="KIE48224.1"/>
    </source>
</evidence>
<dbReference type="InterPro" id="IPR048279">
    <property type="entry name" value="MdtK-like"/>
</dbReference>
<dbReference type="PIRSF" id="PIRSF006603">
    <property type="entry name" value="DinF"/>
    <property type="match status" value="1"/>
</dbReference>
<keyword evidence="8 13" id="KW-0812">Transmembrane</keyword>
<evidence type="ECO:0000256" key="9">
    <source>
        <dbReference type="ARBA" id="ARBA00022989"/>
    </source>
</evidence>
<keyword evidence="6" id="KW-0050">Antiport</keyword>
<dbReference type="GO" id="GO:0005886">
    <property type="term" value="C:plasma membrane"/>
    <property type="evidence" value="ECO:0007669"/>
    <property type="project" value="UniProtKB-SubCell"/>
</dbReference>
<keyword evidence="15" id="KW-1185">Reference proteome</keyword>
<proteinExistence type="inferred from homology"/>
<feature type="transmembrane region" description="Helical" evidence="13">
    <location>
        <begin position="335"/>
        <end position="358"/>
    </location>
</feature>
<evidence type="ECO:0000256" key="12">
    <source>
        <dbReference type="ARBA" id="ARBA00031636"/>
    </source>
</evidence>
<dbReference type="GO" id="GO:0015297">
    <property type="term" value="F:antiporter activity"/>
    <property type="evidence" value="ECO:0007669"/>
    <property type="project" value="UniProtKB-KW"/>
</dbReference>
<reference evidence="14 15" key="1">
    <citation type="journal article" date="2015" name="Infect. Genet. Evol.">
        <title>Genomic sequences of six botulinum neurotoxin-producing strains representing three clostridial species illustrate the mobility and diversity of botulinum neurotoxin genes.</title>
        <authorList>
            <person name="Smith T.J."/>
            <person name="Hill K.K."/>
            <person name="Xie G."/>
            <person name="Foley B.T."/>
            <person name="Williamson C.H."/>
            <person name="Foster J.T."/>
            <person name="Johnson S.L."/>
            <person name="Chertkov O."/>
            <person name="Teshima H."/>
            <person name="Gibbons H.S."/>
            <person name="Johnsky L.A."/>
            <person name="Karavis M.A."/>
            <person name="Smith L.A."/>
        </authorList>
    </citation>
    <scope>NUCLEOTIDE SEQUENCE [LARGE SCALE GENOMIC DNA]</scope>
    <source>
        <strain evidence="14 15">CDC 2741</strain>
    </source>
</reference>
<evidence type="ECO:0000256" key="11">
    <source>
        <dbReference type="ARBA" id="ARBA00023136"/>
    </source>
</evidence>